<dbReference type="Gene3D" id="3.40.50.1820">
    <property type="entry name" value="alpha/beta hydrolase"/>
    <property type="match status" value="1"/>
</dbReference>
<dbReference type="InterPro" id="IPR001375">
    <property type="entry name" value="Peptidase_S9_cat"/>
</dbReference>
<evidence type="ECO:0000256" key="1">
    <source>
        <dbReference type="ARBA" id="ARBA00022801"/>
    </source>
</evidence>
<evidence type="ECO:0000313" key="5">
    <source>
        <dbReference type="EMBL" id="MFC6954287.1"/>
    </source>
</evidence>
<comment type="caution">
    <text evidence="5">The sequence shown here is derived from an EMBL/GenBank/DDBJ whole genome shotgun (WGS) entry which is preliminary data.</text>
</comment>
<dbReference type="InterPro" id="IPR015943">
    <property type="entry name" value="WD40/YVTN_repeat-like_dom_sf"/>
</dbReference>
<dbReference type="Gene3D" id="2.120.10.30">
    <property type="entry name" value="TolB, C-terminal domain"/>
    <property type="match status" value="1"/>
</dbReference>
<dbReference type="InterPro" id="IPR011659">
    <property type="entry name" value="WD40"/>
</dbReference>
<keyword evidence="6" id="KW-1185">Reference proteome</keyword>
<dbReference type="Pfam" id="PF07676">
    <property type="entry name" value="PD40"/>
    <property type="match status" value="1"/>
</dbReference>
<protein>
    <submittedName>
        <fullName evidence="5">S9 family peptidase</fullName>
    </submittedName>
</protein>
<evidence type="ECO:0000256" key="2">
    <source>
        <dbReference type="ARBA" id="ARBA00022825"/>
    </source>
</evidence>
<sequence length="644" mass="70934">MTDDNDAQQATTRRAGSDDDTLEALASLPEFYHPTVSPDGDRIAFYHDETGRNELYVLDVESGERTQVSDGNVPENAMYPIAWDADGDRVFFHRDQDDGDEQNDIYAITLDGDVDLVVETDGQTNLQDVSPDGSRLLYSTTATGQMNLHVHDVATGESTQLTAYDRPASFGQFSPDGDRVAYRTNERDDLDNEDPYVASLAALDADRDEGVAPAGGEDAGASGDGDAAVDAHRLDVGDVGAETTIADWFPSGDAVLLSDDSEDTTRPGVYDLESGSVTWYGSPDREEVPAFVLPDGDGFLARRARDCAEVAVHYERDDTDAATELDLLEGVARFPGSSADDGVLADGRVLVTHETPTTRQRLLAHDLDADASDSLVDAEYGRFDPDDFAPCDVVTYESTDGLDIEALVYDSGERPSPAIVMVHGGPSAAESRRFNARVQFLVDEGYTVMLPNYRGSTGRGREFKHRINGDWGGMEQVDVAEAGRWLKRRDWVDAERVAVYGGSYGGYSTYMQLVQRPGFWSAGAAFVGMTDLELLYEKSMPHFQSYLEQLVGDPDEDADLYRDRSAITHVDDMEDPLLMVHGVNDPRCPISQARTFRDALLERGWEEGEEFEYVELGEEGHTSTDADHKIRTFRLTADFFDRRL</sequence>
<dbReference type="RefSeq" id="WP_336351241.1">
    <property type="nucleotide sequence ID" value="NZ_JAZAQL010000003.1"/>
</dbReference>
<reference evidence="5 6" key="1">
    <citation type="journal article" date="2019" name="Int. J. Syst. Evol. Microbiol.">
        <title>The Global Catalogue of Microorganisms (GCM) 10K type strain sequencing project: providing services to taxonomists for standard genome sequencing and annotation.</title>
        <authorList>
            <consortium name="The Broad Institute Genomics Platform"/>
            <consortium name="The Broad Institute Genome Sequencing Center for Infectious Disease"/>
            <person name="Wu L."/>
            <person name="Ma J."/>
        </authorList>
    </citation>
    <scope>NUCLEOTIDE SEQUENCE [LARGE SCALE GENOMIC DNA]</scope>
    <source>
        <strain evidence="5 6">GX26</strain>
    </source>
</reference>
<organism evidence="5 6">
    <name type="scientific">Halorubellus litoreus</name>
    <dbReference type="NCBI Taxonomy" id="755308"/>
    <lineage>
        <taxon>Archaea</taxon>
        <taxon>Methanobacteriati</taxon>
        <taxon>Methanobacteriota</taxon>
        <taxon>Stenosarchaea group</taxon>
        <taxon>Halobacteria</taxon>
        <taxon>Halobacteriales</taxon>
        <taxon>Halorubellaceae</taxon>
        <taxon>Halorubellus</taxon>
    </lineage>
</organism>
<dbReference type="PANTHER" id="PTHR42776">
    <property type="entry name" value="SERINE PEPTIDASE S9 FAMILY MEMBER"/>
    <property type="match status" value="1"/>
</dbReference>
<dbReference type="GO" id="GO:0008233">
    <property type="term" value="F:peptidase activity"/>
    <property type="evidence" value="ECO:0007669"/>
    <property type="project" value="UniProtKB-ARBA"/>
</dbReference>
<dbReference type="SUPFAM" id="SSF53474">
    <property type="entry name" value="alpha/beta-Hydrolases"/>
    <property type="match status" value="1"/>
</dbReference>
<dbReference type="SUPFAM" id="SSF69304">
    <property type="entry name" value="Tricorn protease N-terminal domain"/>
    <property type="match status" value="1"/>
</dbReference>
<keyword evidence="2" id="KW-0720">Serine protease</keyword>
<accession>A0ABD5VM60</accession>
<dbReference type="InterPro" id="IPR029058">
    <property type="entry name" value="AB_hydrolase_fold"/>
</dbReference>
<keyword evidence="2" id="KW-0645">Protease</keyword>
<feature type="region of interest" description="Disordered" evidence="3">
    <location>
        <begin position="204"/>
        <end position="227"/>
    </location>
</feature>
<feature type="region of interest" description="Disordered" evidence="3">
    <location>
        <begin position="1"/>
        <end position="22"/>
    </location>
</feature>
<dbReference type="Proteomes" id="UP001596395">
    <property type="component" value="Unassembled WGS sequence"/>
</dbReference>
<dbReference type="InterPro" id="IPR011042">
    <property type="entry name" value="6-blade_b-propeller_TolB-like"/>
</dbReference>
<feature type="compositionally biased region" description="Low complexity" evidence="3">
    <location>
        <begin position="212"/>
        <end position="227"/>
    </location>
</feature>
<dbReference type="EMBL" id="JBHSXN010000003">
    <property type="protein sequence ID" value="MFC6954287.1"/>
    <property type="molecule type" value="Genomic_DNA"/>
</dbReference>
<evidence type="ECO:0000259" key="4">
    <source>
        <dbReference type="Pfam" id="PF00326"/>
    </source>
</evidence>
<feature type="domain" description="Peptidase S9 prolyl oligopeptidase catalytic" evidence="4">
    <location>
        <begin position="433"/>
        <end position="643"/>
    </location>
</feature>
<dbReference type="AlphaFoldDB" id="A0ABD5VM60"/>
<gene>
    <name evidence="5" type="ORF">ACFQGB_15600</name>
</gene>
<dbReference type="PANTHER" id="PTHR42776:SF27">
    <property type="entry name" value="DIPEPTIDYL PEPTIDASE FAMILY MEMBER 6"/>
    <property type="match status" value="1"/>
</dbReference>
<keyword evidence="1" id="KW-0378">Hydrolase</keyword>
<dbReference type="Pfam" id="PF00326">
    <property type="entry name" value="Peptidase_S9"/>
    <property type="match status" value="1"/>
</dbReference>
<name>A0ABD5VM60_9EURY</name>
<dbReference type="Gene3D" id="2.130.10.10">
    <property type="entry name" value="YVTN repeat-like/Quinoprotein amine dehydrogenase"/>
    <property type="match status" value="1"/>
</dbReference>
<proteinExistence type="predicted"/>
<evidence type="ECO:0000313" key="6">
    <source>
        <dbReference type="Proteomes" id="UP001596395"/>
    </source>
</evidence>
<evidence type="ECO:0000256" key="3">
    <source>
        <dbReference type="SAM" id="MobiDB-lite"/>
    </source>
</evidence>